<proteinExistence type="predicted"/>
<sequence length="43" mass="4810">MKDTHTDSCHQCNNQSNLTVHQCSLNLVVNLDKPHSPVLVHCV</sequence>
<protein>
    <submittedName>
        <fullName evidence="1">Uncharacterized protein</fullName>
    </submittedName>
</protein>
<dbReference type="EnsemblMetazoa" id="Aqu2.1.14795_001">
    <property type="protein sequence ID" value="Aqu2.1.14795_001"/>
    <property type="gene ID" value="Aqu2.1.14795"/>
</dbReference>
<dbReference type="AlphaFoldDB" id="A0A1X7TJ74"/>
<reference evidence="1" key="1">
    <citation type="submission" date="2017-05" db="UniProtKB">
        <authorList>
            <consortium name="EnsemblMetazoa"/>
        </authorList>
    </citation>
    <scope>IDENTIFICATION</scope>
</reference>
<accession>A0A1X7TJ74</accession>
<dbReference type="InParanoid" id="A0A1X7TJ74"/>
<name>A0A1X7TJ74_AMPQE</name>
<organism evidence="1">
    <name type="scientific">Amphimedon queenslandica</name>
    <name type="common">Sponge</name>
    <dbReference type="NCBI Taxonomy" id="400682"/>
    <lineage>
        <taxon>Eukaryota</taxon>
        <taxon>Metazoa</taxon>
        <taxon>Porifera</taxon>
        <taxon>Demospongiae</taxon>
        <taxon>Heteroscleromorpha</taxon>
        <taxon>Haplosclerida</taxon>
        <taxon>Niphatidae</taxon>
        <taxon>Amphimedon</taxon>
    </lineage>
</organism>
<evidence type="ECO:0000313" key="1">
    <source>
        <dbReference type="EnsemblMetazoa" id="Aqu2.1.14795_001"/>
    </source>
</evidence>